<dbReference type="GO" id="GO:0015288">
    <property type="term" value="F:porin activity"/>
    <property type="evidence" value="ECO:0007669"/>
    <property type="project" value="TreeGrafter"/>
</dbReference>
<evidence type="ECO:0000256" key="4">
    <source>
        <dbReference type="ARBA" id="ARBA00022452"/>
    </source>
</evidence>
<protein>
    <submittedName>
        <fullName evidence="8">TolC family protein</fullName>
    </submittedName>
</protein>
<reference evidence="8" key="1">
    <citation type="submission" date="2022-07" db="EMBL/GenBank/DDBJ databases">
        <title>Genome Sequence of Citrobacter portucalensis from Edible Snails.</title>
        <authorList>
            <person name="Okafor A.C."/>
            <person name="Ogbo F.C."/>
            <person name="Ruppitsch W."/>
            <person name="Allerberger F."/>
        </authorList>
    </citation>
    <scope>NUCLEOTIDE SEQUENCE</scope>
    <source>
        <strain evidence="8">Igbk 7</strain>
    </source>
</reference>
<dbReference type="InterPro" id="IPR003423">
    <property type="entry name" value="OMP_efflux"/>
</dbReference>
<keyword evidence="5" id="KW-0812">Transmembrane</keyword>
<dbReference type="PANTHER" id="PTHR30026:SF20">
    <property type="entry name" value="OUTER MEMBRANE PROTEIN TOLC"/>
    <property type="match status" value="1"/>
</dbReference>
<dbReference type="GO" id="GO:1990281">
    <property type="term" value="C:efflux pump complex"/>
    <property type="evidence" value="ECO:0007669"/>
    <property type="project" value="TreeGrafter"/>
</dbReference>
<dbReference type="GO" id="GO:0009279">
    <property type="term" value="C:cell outer membrane"/>
    <property type="evidence" value="ECO:0007669"/>
    <property type="project" value="UniProtKB-SubCell"/>
</dbReference>
<evidence type="ECO:0000256" key="7">
    <source>
        <dbReference type="ARBA" id="ARBA00023237"/>
    </source>
</evidence>
<keyword evidence="4" id="KW-1134">Transmembrane beta strand</keyword>
<organism evidence="8 9">
    <name type="scientific">Citrobacter portucalensis</name>
    <dbReference type="NCBI Taxonomy" id="1639133"/>
    <lineage>
        <taxon>Bacteria</taxon>
        <taxon>Pseudomonadati</taxon>
        <taxon>Pseudomonadota</taxon>
        <taxon>Gammaproteobacteria</taxon>
        <taxon>Enterobacterales</taxon>
        <taxon>Enterobacteriaceae</taxon>
        <taxon>Citrobacter</taxon>
        <taxon>Citrobacter freundii complex</taxon>
    </lineage>
</organism>
<sequence length="389" mass="43997">MEEIINIAFQRNPNVISSQYNVEAVESEVSAARSQFLPTPNISYGNGNKGRDNFNASLTQPLWTGGKLTSGLEYAKARVKSAEDSVYEVKYKLALSIIDLWRTYQSKVAEEKVTLQTLSRYQRYQNIIINRIEGGRSSQADLIFIRSRVMQAESDLATISADKITALNNLSRIAGIGLETQDLVFSYPLNQQSYPLDKYLERSIEHSPTLKRLHSDILVASRQADVKRANFFPNVNLVASREQYDSNNNGSVTDNKIMVNIQYTPGAGFTSYYDYSNSAQRVDVMKYNLESEKIYLQNDIYSTITNLNSALSRISLIKNQTSENNKVLESYTRQFEFGQKTWIDLLNAARELSASEISYAQLQSSIAAYEWKLKIYTGEYNQGGGSTHE</sequence>
<comment type="similarity">
    <text evidence="2">Belongs to the outer membrane factor (OMF) (TC 1.B.17) family.</text>
</comment>
<dbReference type="PANTHER" id="PTHR30026">
    <property type="entry name" value="OUTER MEMBRANE PROTEIN TOLC"/>
    <property type="match status" value="1"/>
</dbReference>
<dbReference type="EMBL" id="JANDBG010000037">
    <property type="protein sequence ID" value="MCX9004618.1"/>
    <property type="molecule type" value="Genomic_DNA"/>
</dbReference>
<keyword evidence="6" id="KW-0472">Membrane</keyword>
<evidence type="ECO:0000256" key="5">
    <source>
        <dbReference type="ARBA" id="ARBA00022692"/>
    </source>
</evidence>
<evidence type="ECO:0000256" key="1">
    <source>
        <dbReference type="ARBA" id="ARBA00004442"/>
    </source>
</evidence>
<dbReference type="Pfam" id="PF02321">
    <property type="entry name" value="OEP"/>
    <property type="match status" value="2"/>
</dbReference>
<accession>A0AAW5WD62</accession>
<dbReference type="GO" id="GO:0015562">
    <property type="term" value="F:efflux transmembrane transporter activity"/>
    <property type="evidence" value="ECO:0007669"/>
    <property type="project" value="InterPro"/>
</dbReference>
<dbReference type="RefSeq" id="WP_267449730.1">
    <property type="nucleotide sequence ID" value="NZ_JANDBG010000037.1"/>
</dbReference>
<dbReference type="SUPFAM" id="SSF56954">
    <property type="entry name" value="Outer membrane efflux proteins (OEP)"/>
    <property type="match status" value="1"/>
</dbReference>
<comment type="caution">
    <text evidence="8">The sequence shown here is derived from an EMBL/GenBank/DDBJ whole genome shotgun (WGS) entry which is preliminary data.</text>
</comment>
<proteinExistence type="inferred from homology"/>
<comment type="subcellular location">
    <subcellularLocation>
        <location evidence="1">Cell outer membrane</location>
    </subcellularLocation>
</comment>
<dbReference type="Gene3D" id="1.20.1600.10">
    <property type="entry name" value="Outer membrane efflux proteins (OEP)"/>
    <property type="match status" value="1"/>
</dbReference>
<gene>
    <name evidence="8" type="ORF">NLN86_23690</name>
</gene>
<keyword evidence="7" id="KW-0998">Cell outer membrane</keyword>
<evidence type="ECO:0000256" key="3">
    <source>
        <dbReference type="ARBA" id="ARBA00022448"/>
    </source>
</evidence>
<evidence type="ECO:0000256" key="6">
    <source>
        <dbReference type="ARBA" id="ARBA00023136"/>
    </source>
</evidence>
<dbReference type="AlphaFoldDB" id="A0AAW5WD62"/>
<evidence type="ECO:0000313" key="9">
    <source>
        <dbReference type="Proteomes" id="UP001207430"/>
    </source>
</evidence>
<dbReference type="InterPro" id="IPR051906">
    <property type="entry name" value="TolC-like"/>
</dbReference>
<evidence type="ECO:0000313" key="8">
    <source>
        <dbReference type="EMBL" id="MCX9004618.1"/>
    </source>
</evidence>
<name>A0AAW5WD62_9ENTR</name>
<evidence type="ECO:0000256" key="2">
    <source>
        <dbReference type="ARBA" id="ARBA00007613"/>
    </source>
</evidence>
<keyword evidence="3" id="KW-0813">Transport</keyword>
<dbReference type="Proteomes" id="UP001207430">
    <property type="component" value="Unassembled WGS sequence"/>
</dbReference>